<name>A0A291P704_9GAMM</name>
<dbReference type="KEGG" id="hbe:BEI_1687"/>
<keyword evidence="2" id="KW-1185">Reference proteome</keyword>
<dbReference type="RefSeq" id="WP_153045779.1">
    <property type="nucleotide sequence ID" value="NZ_BAAADT010000033.1"/>
</dbReference>
<protein>
    <submittedName>
        <fullName evidence="1">Uncharacterized protein</fullName>
    </submittedName>
</protein>
<reference evidence="1 2" key="1">
    <citation type="journal article" date="2017" name="Sci. Rep.">
        <title>Revealing the Saline Adaptation Strategies of the Halophilic Bacterium Halomonas beimenensis through High-throughput Omics and Transposon Mutagenesis Approaches.</title>
        <authorList>
            <person name="Chen Y.H."/>
            <person name="Lin S.S."/>
            <person name="Shyu Y.T."/>
        </authorList>
    </citation>
    <scope>NUCLEOTIDE SEQUENCE [LARGE SCALE GENOMIC DNA]</scope>
    <source>
        <strain evidence="1 2">NTU-111</strain>
    </source>
</reference>
<accession>A0A291P704</accession>
<evidence type="ECO:0000313" key="1">
    <source>
        <dbReference type="EMBL" id="ATJ82674.1"/>
    </source>
</evidence>
<dbReference type="EMBL" id="CP021435">
    <property type="protein sequence ID" value="ATJ82674.1"/>
    <property type="molecule type" value="Genomic_DNA"/>
</dbReference>
<organism evidence="1 2">
    <name type="scientific">Halomonas beimenensis</name>
    <dbReference type="NCBI Taxonomy" id="475662"/>
    <lineage>
        <taxon>Bacteria</taxon>
        <taxon>Pseudomonadati</taxon>
        <taxon>Pseudomonadota</taxon>
        <taxon>Gammaproteobacteria</taxon>
        <taxon>Oceanospirillales</taxon>
        <taxon>Halomonadaceae</taxon>
        <taxon>Halomonas</taxon>
    </lineage>
</organism>
<sequence>MVDLCLHIFNPKHTRPLLRVFAPILDQFDCLLVSTPTFAVEEVTSRLHEIQLPQQYTVIGVDNERNDWSGYLALLRKTQADTFIIGNDSIVNRRLIRRRDVLSLLNLTINWEQPCLVGELDTARVSVPVDGRSSSSWVSSYLFGMRINNKAEQIASWLESRSSYIPENTCKFFMAHLEKSRPELLALDRNACGKLSAMYLERLLTEYAVLNEFDIVSQYGGSWSRKLFKLIEARVL</sequence>
<dbReference type="AlphaFoldDB" id="A0A291P704"/>
<gene>
    <name evidence="1" type="ORF">BEI_1687</name>
</gene>
<dbReference type="Proteomes" id="UP000219993">
    <property type="component" value="Chromosome"/>
</dbReference>
<proteinExistence type="predicted"/>
<evidence type="ECO:0000313" key="2">
    <source>
        <dbReference type="Proteomes" id="UP000219993"/>
    </source>
</evidence>